<evidence type="ECO:0000256" key="2">
    <source>
        <dbReference type="ARBA" id="ARBA00022598"/>
    </source>
</evidence>
<evidence type="ECO:0000256" key="1">
    <source>
        <dbReference type="ARBA" id="ARBA00013275"/>
    </source>
</evidence>
<feature type="domain" description="AMP-binding enzyme C-terminal" evidence="7">
    <location>
        <begin position="468"/>
        <end position="546"/>
    </location>
</feature>
<keyword evidence="5" id="KW-0007">Acetylation</keyword>
<accession>A0A2L2X9T5</accession>
<dbReference type="PROSITE" id="PS00455">
    <property type="entry name" value="AMP_BINDING"/>
    <property type="match status" value="1"/>
</dbReference>
<sequence length="568" mass="64490">MKMDFPQGLRLMDKFNLDDYDHAYTTFRWEDAEEEIGWKPGERVNIAYSCIDRHVKNGRGNKIALIYDSGDRREFYTYRDMENATNRFANVLKDCGIQKGERIALFMPPCPEFYISLLGTVKAGAIAVPVHSKYMKDAVTGFLTDSEPSLAVTTGALRARIETGKIPSLRKVITTESRDADSDWRHLVSSAEEKPVTEWMDRREPMLLLYTSGSTGSPKGVVHTHAGTPQYYQTGRWVLDIKEGDVYWCTADPGWITGISYGVWAPFLNGATNVVCKEISGPQDCYKVLAKNAVTVWYTTPSLLRFLMNNDCNILKKYRLKSLRKILSVGEPLNPIVNRWSLKTFNLVVHDSWWMTETGAMIIANCSCFPVKPGSMGKPVPGVYAAIINEDGAELPPYEMGQLAIRSGWPAMMSGIWKVESKYREYFRITPWYLTGDLAYRDRQGYFWFQGRIDDVIKINSERVGPFEIESKLVEHPAVDEAGVIGKPHPMHGEIIKAFIVLNSNYTWSDRLCREICDSVRTKLADRLVPCEIEVCPGLPRTRSGKLMRRVLKSWEVGLPPHDFVTTE</sequence>
<feature type="domain" description="AMP-dependent synthetase/ligase" evidence="6">
    <location>
        <begin position="57"/>
        <end position="417"/>
    </location>
</feature>
<protein>
    <recommendedName>
        <fullName evidence="1">acetate--CoA ligase</fullName>
        <ecNumber evidence="1">6.2.1.1</ecNumber>
    </recommendedName>
</protein>
<dbReference type="EMBL" id="BFAV01000071">
    <property type="protein sequence ID" value="GBF32908.1"/>
    <property type="molecule type" value="Genomic_DNA"/>
</dbReference>
<evidence type="ECO:0000256" key="3">
    <source>
        <dbReference type="ARBA" id="ARBA00022741"/>
    </source>
</evidence>
<dbReference type="GO" id="GO:0003987">
    <property type="term" value="F:acetate-CoA ligase activity"/>
    <property type="evidence" value="ECO:0007669"/>
    <property type="project" value="UniProtKB-EC"/>
</dbReference>
<evidence type="ECO:0000313" key="8">
    <source>
        <dbReference type="EMBL" id="GBF32908.1"/>
    </source>
</evidence>
<dbReference type="AlphaFoldDB" id="A0A2L2X9T5"/>
<evidence type="ECO:0000256" key="4">
    <source>
        <dbReference type="ARBA" id="ARBA00022840"/>
    </source>
</evidence>
<reference evidence="9" key="1">
    <citation type="submission" date="2018-02" db="EMBL/GenBank/DDBJ databases">
        <title>Genome sequence of Desulfocucumis palustris strain NAW-5.</title>
        <authorList>
            <person name="Watanabe M."/>
            <person name="Kojima H."/>
            <person name="Fukui M."/>
        </authorList>
    </citation>
    <scope>NUCLEOTIDE SEQUENCE [LARGE SCALE GENOMIC DNA]</scope>
    <source>
        <strain evidence="9">NAW-5</strain>
    </source>
</reference>
<dbReference type="GO" id="GO:0006085">
    <property type="term" value="P:acetyl-CoA biosynthetic process"/>
    <property type="evidence" value="ECO:0007669"/>
    <property type="project" value="TreeGrafter"/>
</dbReference>
<dbReference type="NCBIfam" id="NF003313">
    <property type="entry name" value="PRK04319.1"/>
    <property type="match status" value="1"/>
</dbReference>
<dbReference type="Proteomes" id="UP000239549">
    <property type="component" value="Unassembled WGS sequence"/>
</dbReference>
<dbReference type="InterPro" id="IPR042099">
    <property type="entry name" value="ANL_N_sf"/>
</dbReference>
<dbReference type="InterPro" id="IPR000873">
    <property type="entry name" value="AMP-dep_synth/lig_dom"/>
</dbReference>
<keyword evidence="3" id="KW-0547">Nucleotide-binding</keyword>
<keyword evidence="4" id="KW-0067">ATP-binding</keyword>
<dbReference type="EC" id="6.2.1.1" evidence="1"/>
<dbReference type="Pfam" id="PF13193">
    <property type="entry name" value="AMP-binding_C"/>
    <property type="match status" value="1"/>
</dbReference>
<evidence type="ECO:0000256" key="5">
    <source>
        <dbReference type="ARBA" id="ARBA00022990"/>
    </source>
</evidence>
<evidence type="ECO:0000259" key="7">
    <source>
        <dbReference type="Pfam" id="PF13193"/>
    </source>
</evidence>
<proteinExistence type="predicted"/>
<dbReference type="Gene3D" id="3.40.50.12780">
    <property type="entry name" value="N-terminal domain of ligase-like"/>
    <property type="match status" value="1"/>
</dbReference>
<dbReference type="PANTHER" id="PTHR24095">
    <property type="entry name" value="ACETYL-COENZYME A SYNTHETASE"/>
    <property type="match status" value="1"/>
</dbReference>
<dbReference type="InterPro" id="IPR025110">
    <property type="entry name" value="AMP-bd_C"/>
</dbReference>
<dbReference type="GO" id="GO:0005829">
    <property type="term" value="C:cytosol"/>
    <property type="evidence" value="ECO:0007669"/>
    <property type="project" value="TreeGrafter"/>
</dbReference>
<comment type="caution">
    <text evidence="8">The sequence shown here is derived from an EMBL/GenBank/DDBJ whole genome shotgun (WGS) entry which is preliminary data.</text>
</comment>
<gene>
    <name evidence="8" type="ORF">DCCM_2005</name>
</gene>
<dbReference type="PANTHER" id="PTHR24095:SF14">
    <property type="entry name" value="ACETYL-COENZYME A SYNTHETASE 1"/>
    <property type="match status" value="1"/>
</dbReference>
<dbReference type="Pfam" id="PF00501">
    <property type="entry name" value="AMP-binding"/>
    <property type="match status" value="1"/>
</dbReference>
<dbReference type="InterPro" id="IPR020845">
    <property type="entry name" value="AMP-binding_CS"/>
</dbReference>
<dbReference type="GO" id="GO:0005524">
    <property type="term" value="F:ATP binding"/>
    <property type="evidence" value="ECO:0007669"/>
    <property type="project" value="UniProtKB-KW"/>
</dbReference>
<keyword evidence="2" id="KW-0436">Ligase</keyword>
<keyword evidence="9" id="KW-1185">Reference proteome</keyword>
<dbReference type="InterPro" id="IPR045851">
    <property type="entry name" value="AMP-bd_C_sf"/>
</dbReference>
<dbReference type="Gene3D" id="3.30.300.30">
    <property type="match status" value="1"/>
</dbReference>
<evidence type="ECO:0000313" key="9">
    <source>
        <dbReference type="Proteomes" id="UP000239549"/>
    </source>
</evidence>
<name>A0A2L2X9T5_9FIRM</name>
<evidence type="ECO:0000259" key="6">
    <source>
        <dbReference type="Pfam" id="PF00501"/>
    </source>
</evidence>
<organism evidence="8 9">
    <name type="scientific">Desulfocucumis palustris</name>
    <dbReference type="NCBI Taxonomy" id="1898651"/>
    <lineage>
        <taxon>Bacteria</taxon>
        <taxon>Bacillati</taxon>
        <taxon>Bacillota</taxon>
        <taxon>Clostridia</taxon>
        <taxon>Eubacteriales</taxon>
        <taxon>Desulfocucumaceae</taxon>
        <taxon>Desulfocucumis</taxon>
    </lineage>
</organism>
<dbReference type="SUPFAM" id="SSF56801">
    <property type="entry name" value="Acetyl-CoA synthetase-like"/>
    <property type="match status" value="1"/>
</dbReference>